<dbReference type="OrthoDB" id="9802241at2"/>
<accession>A0A3D9H5R5</accession>
<dbReference type="SUPFAM" id="SSF50621">
    <property type="entry name" value="Alanine racemase C-terminal domain-like"/>
    <property type="match status" value="1"/>
</dbReference>
<dbReference type="InterPro" id="IPR029066">
    <property type="entry name" value="PLP-binding_barrel"/>
</dbReference>
<dbReference type="PANTHER" id="PTHR43727">
    <property type="entry name" value="DIAMINOPIMELATE DECARBOXYLASE"/>
    <property type="match status" value="1"/>
</dbReference>
<dbReference type="Gene3D" id="2.40.37.10">
    <property type="entry name" value="Lyase, Ornithine Decarboxylase, Chain A, domain 1"/>
    <property type="match status" value="1"/>
</dbReference>
<organism evidence="5 6">
    <name type="scientific">Aestuariispira insulae</name>
    <dbReference type="NCBI Taxonomy" id="1461337"/>
    <lineage>
        <taxon>Bacteria</taxon>
        <taxon>Pseudomonadati</taxon>
        <taxon>Pseudomonadota</taxon>
        <taxon>Alphaproteobacteria</taxon>
        <taxon>Rhodospirillales</taxon>
        <taxon>Kiloniellaceae</taxon>
        <taxon>Aestuariispira</taxon>
    </lineage>
</organism>
<gene>
    <name evidence="5" type="ORF">DFP90_11352</name>
</gene>
<feature type="modified residue" description="N6-(pyridoxal phosphate)lysine" evidence="3">
    <location>
        <position position="79"/>
    </location>
</feature>
<dbReference type="AlphaFoldDB" id="A0A3D9H5R5"/>
<dbReference type="EMBL" id="QRDW01000013">
    <property type="protein sequence ID" value="RED44847.1"/>
    <property type="molecule type" value="Genomic_DNA"/>
</dbReference>
<name>A0A3D9H5R5_9PROT</name>
<dbReference type="GO" id="GO:0009089">
    <property type="term" value="P:lysine biosynthetic process via diaminopimelate"/>
    <property type="evidence" value="ECO:0007669"/>
    <property type="project" value="TreeGrafter"/>
</dbReference>
<dbReference type="GO" id="GO:0008836">
    <property type="term" value="F:diaminopimelate decarboxylase activity"/>
    <property type="evidence" value="ECO:0007669"/>
    <property type="project" value="TreeGrafter"/>
</dbReference>
<dbReference type="Pfam" id="PF02784">
    <property type="entry name" value="Orn_Arg_deC_N"/>
    <property type="match status" value="1"/>
</dbReference>
<dbReference type="Gene3D" id="3.20.20.10">
    <property type="entry name" value="Alanine racemase"/>
    <property type="match status" value="1"/>
</dbReference>
<comment type="cofactor">
    <cofactor evidence="1 3">
        <name>pyridoxal 5'-phosphate</name>
        <dbReference type="ChEBI" id="CHEBI:597326"/>
    </cofactor>
</comment>
<sequence length="465" mass="50861">MVNLAQSSPAEGEPLSLPAQIDPRITRLLRETGFIRALKSGFGGPVHLLFPEIFRDTISRFEDVLDQRALHYHLMFAKKANKAESFVQESALAGIGLDAATVEEAANAMANGIRPDHIGISGPAKSDILLALAAQQGFLIALDSPDELDRASFIARRVGRPLRALIRLTPESQEKSRFGIAAARLSLMLDRLDDGIQLEGLSFHLSGYSIPERAEAAFTTARLLLKLRQDFPNCRKLDIGGGLPVSYCRETDWQTFLDREQPGDFHGNKRFSGYYPYHQPHDGPSALAAILDTKPSGQTHSLAALLKETGIELLLEPGRALLDQAGITLFSVQGVKDRGDYGIITADGTSFSLSEQWFDSEFLPDPLLLPARPEAPSPYPASIGGVSCLDSDMLTWRKISFPQKPRRGDILCYPNTAGYQMDSNESEFHGLPLPRKIAVGLNAPDFTWCLDETYCAATAGIDIQG</sequence>
<dbReference type="Proteomes" id="UP000256845">
    <property type="component" value="Unassembled WGS sequence"/>
</dbReference>
<dbReference type="InterPro" id="IPR022644">
    <property type="entry name" value="De-COase2_N"/>
</dbReference>
<keyword evidence="2 3" id="KW-0663">Pyridoxal phosphate</keyword>
<evidence type="ECO:0000259" key="4">
    <source>
        <dbReference type="Pfam" id="PF02784"/>
    </source>
</evidence>
<feature type="domain" description="Orn/DAP/Arg decarboxylase 2 N-terminal" evidence="4">
    <location>
        <begin position="61"/>
        <end position="251"/>
    </location>
</feature>
<dbReference type="PRINTS" id="PR01179">
    <property type="entry name" value="ODADCRBXLASE"/>
</dbReference>
<evidence type="ECO:0000313" key="6">
    <source>
        <dbReference type="Proteomes" id="UP000256845"/>
    </source>
</evidence>
<evidence type="ECO:0000256" key="2">
    <source>
        <dbReference type="ARBA" id="ARBA00022898"/>
    </source>
</evidence>
<evidence type="ECO:0000256" key="3">
    <source>
        <dbReference type="PIRSR" id="PIRSR600183-50"/>
    </source>
</evidence>
<keyword evidence="6" id="KW-1185">Reference proteome</keyword>
<feature type="active site" description="Proton donor" evidence="3">
    <location>
        <position position="388"/>
    </location>
</feature>
<dbReference type="PANTHER" id="PTHR43727:SF2">
    <property type="entry name" value="GROUP IV DECARBOXYLASE"/>
    <property type="match status" value="1"/>
</dbReference>
<protein>
    <submittedName>
        <fullName evidence="5">Diaminopimelate decarboxylase</fullName>
    </submittedName>
</protein>
<dbReference type="RefSeq" id="WP_115938846.1">
    <property type="nucleotide sequence ID" value="NZ_QRDW01000013.1"/>
</dbReference>
<evidence type="ECO:0000313" key="5">
    <source>
        <dbReference type="EMBL" id="RED44847.1"/>
    </source>
</evidence>
<reference evidence="5 6" key="1">
    <citation type="submission" date="2018-07" db="EMBL/GenBank/DDBJ databases">
        <title>Genomic Encyclopedia of Type Strains, Phase III (KMG-III): the genomes of soil and plant-associated and newly described type strains.</title>
        <authorList>
            <person name="Whitman W."/>
        </authorList>
    </citation>
    <scope>NUCLEOTIDE SEQUENCE [LARGE SCALE GENOMIC DNA]</scope>
    <source>
        <strain evidence="5 6">CECT 8488</strain>
    </source>
</reference>
<dbReference type="InterPro" id="IPR009006">
    <property type="entry name" value="Ala_racemase/Decarboxylase_C"/>
</dbReference>
<dbReference type="SUPFAM" id="SSF51419">
    <property type="entry name" value="PLP-binding barrel"/>
    <property type="match status" value="1"/>
</dbReference>
<comment type="caution">
    <text evidence="5">The sequence shown here is derived from an EMBL/GenBank/DDBJ whole genome shotgun (WGS) entry which is preliminary data.</text>
</comment>
<evidence type="ECO:0000256" key="1">
    <source>
        <dbReference type="ARBA" id="ARBA00001933"/>
    </source>
</evidence>
<proteinExistence type="predicted"/>
<dbReference type="InterPro" id="IPR000183">
    <property type="entry name" value="Orn/DAP/Arg_de-COase"/>
</dbReference>